<name>A0ABX0UZD4_9HYPH</name>
<evidence type="ECO:0000259" key="2">
    <source>
        <dbReference type="Pfam" id="PF13387"/>
    </source>
</evidence>
<protein>
    <recommendedName>
        <fullName evidence="2">Lnb N-terminal periplasmic domain-containing protein</fullName>
    </recommendedName>
</protein>
<dbReference type="Pfam" id="PF13387">
    <property type="entry name" value="Lnb_N"/>
    <property type="match status" value="1"/>
</dbReference>
<gene>
    <name evidence="3" type="ORF">FHS82_002164</name>
</gene>
<proteinExistence type="predicted"/>
<dbReference type="Proteomes" id="UP001429580">
    <property type="component" value="Unassembled WGS sequence"/>
</dbReference>
<keyword evidence="4" id="KW-1185">Reference proteome</keyword>
<accession>A0ABX0UZD4</accession>
<evidence type="ECO:0000313" key="3">
    <source>
        <dbReference type="EMBL" id="NIJ58322.1"/>
    </source>
</evidence>
<dbReference type="InterPro" id="IPR025178">
    <property type="entry name" value="Lnb_N"/>
</dbReference>
<reference evidence="3 4" key="1">
    <citation type="submission" date="2020-03" db="EMBL/GenBank/DDBJ databases">
        <title>Genomic Encyclopedia of Type Strains, Phase IV (KMG-IV): sequencing the most valuable type-strain genomes for metagenomic binning, comparative biology and taxonomic classification.</title>
        <authorList>
            <person name="Goeker M."/>
        </authorList>
    </citation>
    <scope>NUCLEOTIDE SEQUENCE [LARGE SCALE GENOMIC DNA]</scope>
    <source>
        <strain evidence="3 4">DSM 103870</strain>
    </source>
</reference>
<sequence>MGLLARTANIALGVLVTAASLYGALAIHYWLPWPEWLRSAGSWLFPIAILALWFAPGAWRRSRRAAALGSIALLTAAFLAKEPVERDWVDLQSRTAHAVIEGNRATIFNFRDAVHRPGEESDVRWTTATFDLSQLDGVDLIIQPFGAVKALAHVMLSFGFADGRHVVVSMEARRVKGGRFDPLAGLFRHEQLFAELATERDLLWQRLARTPPDELQIYPMHASPEAIRAYFTRLLTFVNELHERPRFYSTLRESCMTTLMNLAPDSFLPVPWHDVRRWVPGYALSLFQQLGLVDDGMPAAELRDLHRVRDGVPPPWNFSSDEVWSANLRNGLPGSRKIGAAGI</sequence>
<organism evidence="3 4">
    <name type="scientific">Pseudochelatococcus lubricantis</name>
    <dbReference type="NCBI Taxonomy" id="1538102"/>
    <lineage>
        <taxon>Bacteria</taxon>
        <taxon>Pseudomonadati</taxon>
        <taxon>Pseudomonadota</taxon>
        <taxon>Alphaproteobacteria</taxon>
        <taxon>Hyphomicrobiales</taxon>
        <taxon>Chelatococcaceae</taxon>
        <taxon>Pseudochelatococcus</taxon>
    </lineage>
</organism>
<keyword evidence="1" id="KW-0812">Transmembrane</keyword>
<evidence type="ECO:0000256" key="1">
    <source>
        <dbReference type="SAM" id="Phobius"/>
    </source>
</evidence>
<keyword evidence="1" id="KW-0472">Membrane</keyword>
<evidence type="ECO:0000313" key="4">
    <source>
        <dbReference type="Proteomes" id="UP001429580"/>
    </source>
</evidence>
<keyword evidence="1" id="KW-1133">Transmembrane helix</keyword>
<comment type="caution">
    <text evidence="3">The sequence shown here is derived from an EMBL/GenBank/DDBJ whole genome shotgun (WGS) entry which is preliminary data.</text>
</comment>
<feature type="transmembrane region" description="Helical" evidence="1">
    <location>
        <begin position="36"/>
        <end position="55"/>
    </location>
</feature>
<dbReference type="RefSeq" id="WP_166952262.1">
    <property type="nucleotide sequence ID" value="NZ_JAASQI010000004.1"/>
</dbReference>
<dbReference type="EMBL" id="JAASQI010000004">
    <property type="protein sequence ID" value="NIJ58322.1"/>
    <property type="molecule type" value="Genomic_DNA"/>
</dbReference>
<feature type="domain" description="Lnb N-terminal periplasmic" evidence="2">
    <location>
        <begin position="123"/>
        <end position="278"/>
    </location>
</feature>